<dbReference type="PROSITE" id="PS50213">
    <property type="entry name" value="FAS1"/>
    <property type="match status" value="1"/>
</dbReference>
<organism evidence="2 3">
    <name type="scientific">Micromonospora craterilacus</name>
    <dbReference type="NCBI Taxonomy" id="1655439"/>
    <lineage>
        <taxon>Bacteria</taxon>
        <taxon>Bacillati</taxon>
        <taxon>Actinomycetota</taxon>
        <taxon>Actinomycetes</taxon>
        <taxon>Micromonosporales</taxon>
        <taxon>Micromonosporaceae</taxon>
        <taxon>Micromonospora</taxon>
    </lineage>
</organism>
<dbReference type="AlphaFoldDB" id="A0A2W2EB64"/>
<dbReference type="Gene3D" id="2.30.180.10">
    <property type="entry name" value="FAS1 domain"/>
    <property type="match status" value="1"/>
</dbReference>
<comment type="caution">
    <text evidence="2">The sequence shown here is derived from an EMBL/GenBank/DDBJ whole genome shotgun (WGS) entry which is preliminary data.</text>
</comment>
<dbReference type="GO" id="GO:0005615">
    <property type="term" value="C:extracellular space"/>
    <property type="evidence" value="ECO:0007669"/>
    <property type="project" value="TreeGrafter"/>
</dbReference>
<protein>
    <recommendedName>
        <fullName evidence="1">FAS1 domain-containing protein</fullName>
    </recommendedName>
</protein>
<reference evidence="2 3" key="1">
    <citation type="submission" date="2018-01" db="EMBL/GenBank/DDBJ databases">
        <title>Draft genome sequence of Jishengella sp. NA12.</title>
        <authorList>
            <person name="Sahin N."/>
            <person name="Ay H."/>
            <person name="Saygin H."/>
        </authorList>
    </citation>
    <scope>NUCLEOTIDE SEQUENCE [LARGE SCALE GENOMIC DNA]</scope>
    <source>
        <strain evidence="2 3">NA12</strain>
    </source>
</reference>
<evidence type="ECO:0000259" key="1">
    <source>
        <dbReference type="PROSITE" id="PS50213"/>
    </source>
</evidence>
<dbReference type="PANTHER" id="PTHR10900">
    <property type="entry name" value="PERIOSTIN-RELATED"/>
    <property type="match status" value="1"/>
</dbReference>
<dbReference type="Proteomes" id="UP000248924">
    <property type="component" value="Unassembled WGS sequence"/>
</dbReference>
<evidence type="ECO:0000313" key="3">
    <source>
        <dbReference type="Proteomes" id="UP000248924"/>
    </source>
</evidence>
<dbReference type="EMBL" id="POTY01000159">
    <property type="protein sequence ID" value="PZG14049.1"/>
    <property type="molecule type" value="Genomic_DNA"/>
</dbReference>
<dbReference type="SMART" id="SM00554">
    <property type="entry name" value="FAS1"/>
    <property type="match status" value="1"/>
</dbReference>
<dbReference type="SUPFAM" id="SSF82153">
    <property type="entry name" value="FAS1 domain"/>
    <property type="match status" value="1"/>
</dbReference>
<feature type="domain" description="FAS1" evidence="1">
    <location>
        <begin position="78"/>
        <end position="211"/>
    </location>
</feature>
<dbReference type="Pfam" id="PF02469">
    <property type="entry name" value="Fasciclin"/>
    <property type="match status" value="1"/>
</dbReference>
<dbReference type="InterPro" id="IPR000782">
    <property type="entry name" value="FAS1_domain"/>
</dbReference>
<gene>
    <name evidence="2" type="ORF">C1I95_22535</name>
</gene>
<name>A0A2W2EB64_9ACTN</name>
<dbReference type="PANTHER" id="PTHR10900:SF77">
    <property type="entry name" value="FI19380P1"/>
    <property type="match status" value="1"/>
</dbReference>
<proteinExistence type="predicted"/>
<dbReference type="InterPro" id="IPR036378">
    <property type="entry name" value="FAS1_dom_sf"/>
</dbReference>
<keyword evidence="3" id="KW-1185">Reference proteome</keyword>
<evidence type="ECO:0000313" key="2">
    <source>
        <dbReference type="EMBL" id="PZG14049.1"/>
    </source>
</evidence>
<accession>A0A2W2EB64</accession>
<sequence length="226" mass="22982">METTVTDTLSRAATPAARRVLAGAALTLLIAVTGCTGADDRDAGGADTATPVAVTVAGPLCDQLPAGDEPGNPASLVSQPADQALQWIPVLTTFEAAVRATGLAAELAGTNGVTILAPTDDAFAAKFSRTNLDELLLHDTDKLRGLLRDHVVTGSLPVAELVAAGTVTTLAGTSLTVTGSGPSARVDDRADTVCADYQVSNARIHVINHVLGTLPTTASDEDDHHS</sequence>
<dbReference type="InterPro" id="IPR050904">
    <property type="entry name" value="Adhesion/Biosynth-related"/>
</dbReference>